<evidence type="ECO:0000256" key="4">
    <source>
        <dbReference type="ARBA" id="ARBA00023002"/>
    </source>
</evidence>
<comment type="cofactor">
    <cofactor evidence="1">
        <name>L-ascorbate</name>
        <dbReference type="ChEBI" id="CHEBI:38290"/>
    </cofactor>
</comment>
<feature type="compositionally biased region" description="Polar residues" evidence="6">
    <location>
        <begin position="1"/>
        <end position="12"/>
    </location>
</feature>
<dbReference type="Gene3D" id="2.60.120.620">
    <property type="entry name" value="q2cbj1_9rhob like domain"/>
    <property type="match status" value="1"/>
</dbReference>
<comment type="caution">
    <text evidence="8">The sequence shown here is derived from an EMBL/GenBank/DDBJ whole genome shotgun (WGS) entry which is preliminary data.</text>
</comment>
<accession>A0ABU7LTL6</accession>
<dbReference type="SMART" id="SM00702">
    <property type="entry name" value="P4Hc"/>
    <property type="match status" value="1"/>
</dbReference>
<evidence type="ECO:0000313" key="8">
    <source>
        <dbReference type="EMBL" id="MEE2527242.1"/>
    </source>
</evidence>
<evidence type="ECO:0000313" key="9">
    <source>
        <dbReference type="Proteomes" id="UP001354971"/>
    </source>
</evidence>
<feature type="domain" description="Prolyl 4-hydroxylase alpha subunit" evidence="7">
    <location>
        <begin position="217"/>
        <end position="402"/>
    </location>
</feature>
<evidence type="ECO:0000256" key="5">
    <source>
        <dbReference type="ARBA" id="ARBA00023004"/>
    </source>
</evidence>
<keyword evidence="3" id="KW-0223">Dioxygenase</keyword>
<feature type="region of interest" description="Disordered" evidence="6">
    <location>
        <begin position="1"/>
        <end position="20"/>
    </location>
</feature>
<dbReference type="Proteomes" id="UP001354971">
    <property type="component" value="Unassembled WGS sequence"/>
</dbReference>
<keyword evidence="2" id="KW-0479">Metal-binding</keyword>
<organism evidence="8 9">
    <name type="scientific">Hyphobacterium lacteum</name>
    <dbReference type="NCBI Taxonomy" id="3116575"/>
    <lineage>
        <taxon>Bacteria</taxon>
        <taxon>Pseudomonadati</taxon>
        <taxon>Pseudomonadota</taxon>
        <taxon>Alphaproteobacteria</taxon>
        <taxon>Maricaulales</taxon>
        <taxon>Maricaulaceae</taxon>
        <taxon>Hyphobacterium</taxon>
    </lineage>
</organism>
<dbReference type="PANTHER" id="PTHR10869:SF246">
    <property type="entry name" value="TRANSMEMBRANE PROLYL 4-HYDROXYLASE"/>
    <property type="match status" value="1"/>
</dbReference>
<sequence length="408" mass="43348">MNATAQLQTAQKAFSEGRPEEGRRLLEAAAKSGDASAAYSFAVALAYGQGGPVDRRIAASWLAESSAEVPAARQLHRFSLAHGWAGEKNWEEAVSDLTESAKSGNPAALREAGLLCLILNENEIALSLLDQAANTGDMPAGMALLRLEQAIAPDAGWAETVRSGLLRSKHPLANELSENPLEKSGGESTGLDWPAVTATLSRFARAGSSGETLIENISAVSYPGALPAAVCDYVISSGLRALQPSTIVDPQTGQKIHDPHRQSLSMTFAPHLQDLVHVAVERVMCTLAGCPAENSERLNLLFYRPGEQYRPHVDYFAPDDDGNSAELARSGQRVATSLVCLHAASEGGGTGFPRFETAWNGQPGDGLTFRNVKTSGEVEPLSLHQGEAVAAGWKALASLWIRDREFAA</sequence>
<evidence type="ECO:0000256" key="2">
    <source>
        <dbReference type="ARBA" id="ARBA00022723"/>
    </source>
</evidence>
<keyword evidence="5" id="KW-0408">Iron</keyword>
<keyword evidence="4" id="KW-0560">Oxidoreductase</keyword>
<evidence type="ECO:0000256" key="3">
    <source>
        <dbReference type="ARBA" id="ARBA00022964"/>
    </source>
</evidence>
<gene>
    <name evidence="8" type="ORF">V0U79_12795</name>
</gene>
<dbReference type="InterPro" id="IPR011990">
    <property type="entry name" value="TPR-like_helical_dom_sf"/>
</dbReference>
<dbReference type="InterPro" id="IPR045054">
    <property type="entry name" value="P4HA-like"/>
</dbReference>
<protein>
    <recommendedName>
        <fullName evidence="7">Prolyl 4-hydroxylase alpha subunit domain-containing protein</fullName>
    </recommendedName>
</protein>
<dbReference type="RefSeq" id="WP_330199904.1">
    <property type="nucleotide sequence ID" value="NZ_JAZDRP010000010.1"/>
</dbReference>
<dbReference type="Gene3D" id="1.25.40.10">
    <property type="entry name" value="Tetratricopeptide repeat domain"/>
    <property type="match status" value="1"/>
</dbReference>
<evidence type="ECO:0000256" key="1">
    <source>
        <dbReference type="ARBA" id="ARBA00001961"/>
    </source>
</evidence>
<dbReference type="PANTHER" id="PTHR10869">
    <property type="entry name" value="PROLYL 4-HYDROXYLASE ALPHA SUBUNIT"/>
    <property type="match status" value="1"/>
</dbReference>
<dbReference type="EMBL" id="JAZDRP010000010">
    <property type="protein sequence ID" value="MEE2527242.1"/>
    <property type="molecule type" value="Genomic_DNA"/>
</dbReference>
<keyword evidence="9" id="KW-1185">Reference proteome</keyword>
<reference evidence="8 9" key="1">
    <citation type="submission" date="2024-01" db="EMBL/GenBank/DDBJ databases">
        <title>Hyphobacterium bacterium isolated from marine sediment.</title>
        <authorList>
            <person name="Zhao S."/>
        </authorList>
    </citation>
    <scope>NUCLEOTIDE SEQUENCE [LARGE SCALE GENOMIC DNA]</scope>
    <source>
        <strain evidence="9">HN65</strain>
    </source>
</reference>
<proteinExistence type="predicted"/>
<dbReference type="SUPFAM" id="SSF81901">
    <property type="entry name" value="HCP-like"/>
    <property type="match status" value="1"/>
</dbReference>
<name>A0ABU7LTL6_9PROT</name>
<evidence type="ECO:0000259" key="7">
    <source>
        <dbReference type="SMART" id="SM00702"/>
    </source>
</evidence>
<dbReference type="InterPro" id="IPR006620">
    <property type="entry name" value="Pro_4_hyd_alph"/>
</dbReference>
<evidence type="ECO:0000256" key="6">
    <source>
        <dbReference type="SAM" id="MobiDB-lite"/>
    </source>
</evidence>